<protein>
    <submittedName>
        <fullName evidence="1">Uncharacterized protein</fullName>
    </submittedName>
</protein>
<gene>
    <name evidence="1" type="ORF">DFP72DRAFT_1081936</name>
</gene>
<comment type="caution">
    <text evidence="1">The sequence shown here is derived from an EMBL/GenBank/DDBJ whole genome shotgun (WGS) entry which is preliminary data.</text>
</comment>
<dbReference type="Proteomes" id="UP000521943">
    <property type="component" value="Unassembled WGS sequence"/>
</dbReference>
<dbReference type="AlphaFoldDB" id="A0A8H6LTS4"/>
<sequence length="183" mass="19848">MGWDFPPSLAHCLGIPPRLIAARTLFFLSFSGKHALIKGGVEGVHTILTVASASAGTEIPGEQPWSLERSSENTTSCLLRNKAAGNIAWVGSAGEAFPLTMGDWSHATGVSATSIIDLEPGHGDYEGFFRLVRECEWVVGLLYIKDGKLELTTYGTRKALRKADRTSEQYWQFDYGPLASGSQ</sequence>
<name>A0A8H6LTS4_9AGAR</name>
<dbReference type="OrthoDB" id="4948898at2759"/>
<keyword evidence="2" id="KW-1185">Reference proteome</keyword>
<organism evidence="1 2">
    <name type="scientific">Ephemerocybe angulata</name>
    <dbReference type="NCBI Taxonomy" id="980116"/>
    <lineage>
        <taxon>Eukaryota</taxon>
        <taxon>Fungi</taxon>
        <taxon>Dikarya</taxon>
        <taxon>Basidiomycota</taxon>
        <taxon>Agaricomycotina</taxon>
        <taxon>Agaricomycetes</taxon>
        <taxon>Agaricomycetidae</taxon>
        <taxon>Agaricales</taxon>
        <taxon>Agaricineae</taxon>
        <taxon>Psathyrellaceae</taxon>
        <taxon>Ephemerocybe</taxon>
    </lineage>
</organism>
<proteinExistence type="predicted"/>
<reference evidence="1 2" key="1">
    <citation type="submission" date="2020-07" db="EMBL/GenBank/DDBJ databases">
        <title>Comparative genomics of pyrophilous fungi reveals a link between fire events and developmental genes.</title>
        <authorList>
            <consortium name="DOE Joint Genome Institute"/>
            <person name="Steindorff A.S."/>
            <person name="Carver A."/>
            <person name="Calhoun S."/>
            <person name="Stillman K."/>
            <person name="Liu H."/>
            <person name="Lipzen A."/>
            <person name="Pangilinan J."/>
            <person name="Labutti K."/>
            <person name="Bruns T.D."/>
            <person name="Grigoriev I.V."/>
        </authorList>
    </citation>
    <scope>NUCLEOTIDE SEQUENCE [LARGE SCALE GENOMIC DNA]</scope>
    <source>
        <strain evidence="1 2">CBS 144469</strain>
    </source>
</reference>
<evidence type="ECO:0000313" key="1">
    <source>
        <dbReference type="EMBL" id="KAF6742400.1"/>
    </source>
</evidence>
<accession>A0A8H6LTS4</accession>
<evidence type="ECO:0000313" key="2">
    <source>
        <dbReference type="Proteomes" id="UP000521943"/>
    </source>
</evidence>
<dbReference type="EMBL" id="JACGCI010000184">
    <property type="protein sequence ID" value="KAF6742400.1"/>
    <property type="molecule type" value="Genomic_DNA"/>
</dbReference>